<reference evidence="2" key="1">
    <citation type="journal article" date="2023" name="G3 (Bethesda)">
        <title>A reference genome for the long-term kleptoplast-retaining sea slug Elysia crispata morphotype clarki.</title>
        <authorList>
            <person name="Eastman K.E."/>
            <person name="Pendleton A.L."/>
            <person name="Shaikh M.A."/>
            <person name="Suttiyut T."/>
            <person name="Ogas R."/>
            <person name="Tomko P."/>
            <person name="Gavelis G."/>
            <person name="Widhalm J.R."/>
            <person name="Wisecaver J.H."/>
        </authorList>
    </citation>
    <scope>NUCLEOTIDE SEQUENCE</scope>
    <source>
        <strain evidence="2">ECLA1</strain>
    </source>
</reference>
<organism evidence="2 3">
    <name type="scientific">Elysia crispata</name>
    <name type="common">lettuce slug</name>
    <dbReference type="NCBI Taxonomy" id="231223"/>
    <lineage>
        <taxon>Eukaryota</taxon>
        <taxon>Metazoa</taxon>
        <taxon>Spiralia</taxon>
        <taxon>Lophotrochozoa</taxon>
        <taxon>Mollusca</taxon>
        <taxon>Gastropoda</taxon>
        <taxon>Heterobranchia</taxon>
        <taxon>Euthyneura</taxon>
        <taxon>Panpulmonata</taxon>
        <taxon>Sacoglossa</taxon>
        <taxon>Placobranchoidea</taxon>
        <taxon>Plakobranchidae</taxon>
        <taxon>Elysia</taxon>
    </lineage>
</organism>
<feature type="compositionally biased region" description="Low complexity" evidence="1">
    <location>
        <begin position="1"/>
        <end position="10"/>
    </location>
</feature>
<dbReference type="Proteomes" id="UP001283361">
    <property type="component" value="Unassembled WGS sequence"/>
</dbReference>
<comment type="caution">
    <text evidence="2">The sequence shown here is derived from an EMBL/GenBank/DDBJ whole genome shotgun (WGS) entry which is preliminary data.</text>
</comment>
<dbReference type="AlphaFoldDB" id="A0AAE0ZD63"/>
<sequence>MIDNNNNNNNYWKSDSGVSSYPDDLLKRYKTDKGQRSCATACSTTEFIHIPQVPEVFLQDFSSVIRLKRVRGHALLPVASL</sequence>
<feature type="region of interest" description="Disordered" evidence="1">
    <location>
        <begin position="1"/>
        <end position="21"/>
    </location>
</feature>
<gene>
    <name evidence="2" type="ORF">RRG08_017979</name>
</gene>
<proteinExistence type="predicted"/>
<name>A0AAE0ZD63_9GAST</name>
<evidence type="ECO:0000313" key="2">
    <source>
        <dbReference type="EMBL" id="KAK3767105.1"/>
    </source>
</evidence>
<evidence type="ECO:0000313" key="3">
    <source>
        <dbReference type="Proteomes" id="UP001283361"/>
    </source>
</evidence>
<dbReference type="EMBL" id="JAWDGP010004170">
    <property type="protein sequence ID" value="KAK3767105.1"/>
    <property type="molecule type" value="Genomic_DNA"/>
</dbReference>
<accession>A0AAE0ZD63</accession>
<protein>
    <submittedName>
        <fullName evidence="2">Uncharacterized protein</fullName>
    </submittedName>
</protein>
<evidence type="ECO:0000256" key="1">
    <source>
        <dbReference type="SAM" id="MobiDB-lite"/>
    </source>
</evidence>
<keyword evidence="3" id="KW-1185">Reference proteome</keyword>